<dbReference type="InterPro" id="IPR007404">
    <property type="entry name" value="YdjM-like"/>
</dbReference>
<keyword evidence="2" id="KW-1185">Reference proteome</keyword>
<sequence>MTGRSHLLIGGFAVLCAMRWHMLSPEPFSVCTGLLGSLLPDLDTERSMLGSRLKFLSRFLAKTFGHRGLTHSGLMLLLGMAAVDAFAGSEGLRGPWGALLLGVATHIAADLPTGGCQFLAPLSRSRVSLWPYVRTGGIGEIMLLVPILCLLGWAGFSGNRPVKGHVSPFAHHSRLRGHVLKDISFSS</sequence>
<comment type="caution">
    <text evidence="1">The sequence shown here is derived from an EMBL/GenBank/DDBJ whole genome shotgun (WGS) entry which is preliminary data.</text>
</comment>
<dbReference type="Pfam" id="PF04307">
    <property type="entry name" value="YdjM"/>
    <property type="match status" value="1"/>
</dbReference>
<accession>A0A511BBB6</accession>
<dbReference type="RefSeq" id="WP_146863107.1">
    <property type="nucleotide sequence ID" value="NZ_BARK01000021.1"/>
</dbReference>
<dbReference type="PANTHER" id="PTHR35531:SF1">
    <property type="entry name" value="INNER MEMBRANE PROTEIN YBCI-RELATED"/>
    <property type="match status" value="1"/>
</dbReference>
<gene>
    <name evidence="1" type="primary">ydjM</name>
    <name evidence="1" type="ORF">GKA01_22980</name>
</gene>
<name>A0A511BBB6_9PROT</name>
<dbReference type="PANTHER" id="PTHR35531">
    <property type="entry name" value="INNER MEMBRANE PROTEIN YBCI-RELATED"/>
    <property type="match status" value="1"/>
</dbReference>
<reference evidence="1 2" key="1">
    <citation type="submission" date="2019-07" db="EMBL/GenBank/DDBJ databases">
        <title>Whole genome shotgun sequence of Gluconobacter kanchanaburiensis NBRC 103587.</title>
        <authorList>
            <person name="Hosoyama A."/>
            <person name="Uohara A."/>
            <person name="Ohji S."/>
            <person name="Ichikawa N."/>
        </authorList>
    </citation>
    <scope>NUCLEOTIDE SEQUENCE [LARGE SCALE GENOMIC DNA]</scope>
    <source>
        <strain evidence="1 2">NBRC 103587</strain>
    </source>
</reference>
<dbReference type="Proteomes" id="UP000321079">
    <property type="component" value="Unassembled WGS sequence"/>
</dbReference>
<protein>
    <submittedName>
        <fullName evidence="1">Membrane protein</fullName>
    </submittedName>
</protein>
<dbReference type="EMBL" id="BJVA01000017">
    <property type="protein sequence ID" value="GEK97101.1"/>
    <property type="molecule type" value="Genomic_DNA"/>
</dbReference>
<organism evidence="1 2">
    <name type="scientific">Gluconobacter kanchanaburiensis NBRC 103587</name>
    <dbReference type="NCBI Taxonomy" id="1307948"/>
    <lineage>
        <taxon>Bacteria</taxon>
        <taxon>Pseudomonadati</taxon>
        <taxon>Pseudomonadota</taxon>
        <taxon>Alphaproteobacteria</taxon>
        <taxon>Acetobacterales</taxon>
        <taxon>Acetobacteraceae</taxon>
        <taxon>Gluconobacter</taxon>
    </lineage>
</organism>
<dbReference type="OrthoDB" id="5459053at2"/>
<proteinExistence type="predicted"/>
<evidence type="ECO:0000313" key="2">
    <source>
        <dbReference type="Proteomes" id="UP000321079"/>
    </source>
</evidence>
<dbReference type="AlphaFoldDB" id="A0A511BBB6"/>
<evidence type="ECO:0000313" key="1">
    <source>
        <dbReference type="EMBL" id="GEK97101.1"/>
    </source>
</evidence>